<keyword evidence="7" id="KW-1185">Reference proteome</keyword>
<keyword evidence="2" id="KW-0809">Transit peptide</keyword>
<dbReference type="Pfam" id="PF13041">
    <property type="entry name" value="PPR_2"/>
    <property type="match status" value="3"/>
</dbReference>
<proteinExistence type="predicted"/>
<name>A0A0D3G4G6_9ORYZ</name>
<sequence>MAAAVAALPGKLPRQPPPPPPPPPSPPNSTFPRYPRSLAAHPALSSSHPSDVSALLAAAARAGDLRLGRALHRRLLRGDLLDRDAVVANSLLTLYSRCGAVASARNVFDGMRGLRDIVSWTAMASCLARNGAERGSLLLIGEMLESGLLPNAYTLCAAAHACFPHELYCLVGGVVLGLVHKMGLWGTDVAVGSALIDMLARNGDLASARKVFDGLIEKTVVVWTLLISRYVQGECAEEAVELFLDFLEDGFEPDRYTMSSMISACTELGSVRLGLQLHSLALRMGLASDACVSCGLVDMYAKSNIGQAMDYANKVFKRMPKNDVISWTALISGYVQSGVQENKVMALFGEMLNKSIKPNHITYSSILKSCASISDHDSGRQVHAHVIKSNQASAHTVGNALVSMYAESGCMEEARRVFNQLYERSMIPCITEGRDFPLDHRIVRMDVGISSSTFASLISAAASVGMLTKGQQLHAMSLKAGFGSDRFVSNSLVSMYSRCGYLEDACRSFNELKDRNVISWTSMISGLAKHGYAERALSLFHDMILTGVKPNDVTYIAVLSACSHVGLVREGKEYFRSMQRDHGLIPRMEHYACMVDLLARSGLVKEALEFINEMPLKADALVWKTLLGACRSHDNIEVGEIAAKNVIELEPRDPAPYVLLSNLYADAGLWDEVARIRSAMRDNNLNKETGLSWMEVENTTHEFRAGDTSHPRAQDIYGKLDTLVRQIKGMGYVPDTSIVLHDMSDELKEQYLLQHSEKIAVAFGLITTSAPKPIRIFKNLRVCADCHSAIKYMSKATRREIILRDSNRFHRMKDGECSCGEYW</sequence>
<reference evidence="6" key="2">
    <citation type="submission" date="2015-03" db="UniProtKB">
        <authorList>
            <consortium name="EnsemblPlants"/>
        </authorList>
    </citation>
    <scope>IDENTIFICATION</scope>
</reference>
<dbReference type="eggNOG" id="KOG4197">
    <property type="taxonomic scope" value="Eukaryota"/>
</dbReference>
<feature type="repeat" description="PPR" evidence="3">
    <location>
        <begin position="516"/>
        <end position="550"/>
    </location>
</feature>
<dbReference type="Gramene" id="OBART05G07080.1">
    <property type="protein sequence ID" value="OBART05G07080.1"/>
    <property type="gene ID" value="OBART05G07080"/>
</dbReference>
<feature type="repeat" description="PPR" evidence="3">
    <location>
        <begin position="116"/>
        <end position="150"/>
    </location>
</feature>
<accession>A0A0D3G4G6</accession>
<feature type="repeat" description="PPR" evidence="3">
    <location>
        <begin position="551"/>
        <end position="586"/>
    </location>
</feature>
<dbReference type="GO" id="GO:0009451">
    <property type="term" value="P:RNA modification"/>
    <property type="evidence" value="ECO:0007669"/>
    <property type="project" value="InterPro"/>
</dbReference>
<organism evidence="6">
    <name type="scientific">Oryza barthii</name>
    <dbReference type="NCBI Taxonomy" id="65489"/>
    <lineage>
        <taxon>Eukaryota</taxon>
        <taxon>Viridiplantae</taxon>
        <taxon>Streptophyta</taxon>
        <taxon>Embryophyta</taxon>
        <taxon>Tracheophyta</taxon>
        <taxon>Spermatophyta</taxon>
        <taxon>Magnoliopsida</taxon>
        <taxon>Liliopsida</taxon>
        <taxon>Poales</taxon>
        <taxon>Poaceae</taxon>
        <taxon>BOP clade</taxon>
        <taxon>Oryzoideae</taxon>
        <taxon>Oryzeae</taxon>
        <taxon>Oryzinae</taxon>
        <taxon>Oryza</taxon>
    </lineage>
</organism>
<evidence type="ECO:0000256" key="1">
    <source>
        <dbReference type="ARBA" id="ARBA00022737"/>
    </source>
</evidence>
<dbReference type="InterPro" id="IPR046960">
    <property type="entry name" value="PPR_At4g14850-like_plant"/>
</dbReference>
<dbReference type="FunFam" id="1.25.40.10:FF:000798">
    <property type="entry name" value="Pentatricopeptide repeat-containing protein At3g49170, chloroplastic"/>
    <property type="match status" value="1"/>
</dbReference>
<dbReference type="GO" id="GO:0003723">
    <property type="term" value="F:RNA binding"/>
    <property type="evidence" value="ECO:0007669"/>
    <property type="project" value="InterPro"/>
</dbReference>
<dbReference type="PaxDb" id="65489-OBART05G07080.1"/>
<feature type="repeat" description="PPR" evidence="3">
    <location>
        <begin position="394"/>
        <end position="428"/>
    </location>
</feature>
<dbReference type="Pfam" id="PF20430">
    <property type="entry name" value="Eplus_motif"/>
    <property type="match status" value="1"/>
</dbReference>
<dbReference type="EnsemblPlants" id="OBART05G07080.1">
    <property type="protein sequence ID" value="OBART05G07080.1"/>
    <property type="gene ID" value="OBART05G07080"/>
</dbReference>
<evidence type="ECO:0000256" key="4">
    <source>
        <dbReference type="SAM" id="MobiDB-lite"/>
    </source>
</evidence>
<dbReference type="FunFam" id="1.25.40.10:FF:001050">
    <property type="entry name" value="Pentatricopeptide repeat-containing protein At2g33760"/>
    <property type="match status" value="1"/>
</dbReference>
<reference evidence="6" key="1">
    <citation type="journal article" date="2009" name="Rice">
        <title>De Novo Next Generation Sequencing of Plant Genomes.</title>
        <authorList>
            <person name="Rounsley S."/>
            <person name="Marri P.R."/>
            <person name="Yu Y."/>
            <person name="He R."/>
            <person name="Sisneros N."/>
            <person name="Goicoechea J.L."/>
            <person name="Lee S.J."/>
            <person name="Angelova A."/>
            <person name="Kudrna D."/>
            <person name="Luo M."/>
            <person name="Affourtit J."/>
            <person name="Desany B."/>
            <person name="Knight J."/>
            <person name="Niazi F."/>
            <person name="Egholm M."/>
            <person name="Wing R.A."/>
        </authorList>
    </citation>
    <scope>NUCLEOTIDE SEQUENCE [LARGE SCALE GENOMIC DNA]</scope>
    <source>
        <strain evidence="6">cv. IRGC 105608</strain>
    </source>
</reference>
<dbReference type="FunFam" id="1.25.40.10:FF:000986">
    <property type="entry name" value="Os07g0203900 protein"/>
    <property type="match status" value="1"/>
</dbReference>
<dbReference type="InterPro" id="IPR011990">
    <property type="entry name" value="TPR-like_helical_dom_sf"/>
</dbReference>
<dbReference type="FunFam" id="1.25.40.10:FF:000812">
    <property type="entry name" value="Putative pentatricopeptide repeat family protein"/>
    <property type="match status" value="1"/>
</dbReference>
<evidence type="ECO:0000256" key="3">
    <source>
        <dbReference type="PROSITE-ProRule" id="PRU00708"/>
    </source>
</evidence>
<protein>
    <recommendedName>
        <fullName evidence="5">DYW domain-containing protein</fullName>
    </recommendedName>
</protein>
<dbReference type="InterPro" id="IPR002885">
    <property type="entry name" value="PPR_rpt"/>
</dbReference>
<feature type="domain" description="DYW" evidence="5">
    <location>
        <begin position="731"/>
        <end position="823"/>
    </location>
</feature>
<dbReference type="FunFam" id="1.25.40.10:FF:000721">
    <property type="entry name" value="Empty pericarp7"/>
    <property type="match status" value="1"/>
</dbReference>
<keyword evidence="1" id="KW-0677">Repeat</keyword>
<dbReference type="AlphaFoldDB" id="A0A0D3G4G6"/>
<dbReference type="GO" id="GO:0008270">
    <property type="term" value="F:zinc ion binding"/>
    <property type="evidence" value="ECO:0007669"/>
    <property type="project" value="InterPro"/>
</dbReference>
<dbReference type="PROSITE" id="PS51375">
    <property type="entry name" value="PPR"/>
    <property type="match status" value="6"/>
</dbReference>
<evidence type="ECO:0000313" key="6">
    <source>
        <dbReference type="EnsemblPlants" id="OBART05G07080.1"/>
    </source>
</evidence>
<feature type="repeat" description="PPR" evidence="3">
    <location>
        <begin position="219"/>
        <end position="253"/>
    </location>
</feature>
<dbReference type="Pfam" id="PF14432">
    <property type="entry name" value="DYW_deaminase"/>
    <property type="match status" value="1"/>
</dbReference>
<evidence type="ECO:0000256" key="2">
    <source>
        <dbReference type="ARBA" id="ARBA00022946"/>
    </source>
</evidence>
<dbReference type="PANTHER" id="PTHR47926">
    <property type="entry name" value="PENTATRICOPEPTIDE REPEAT-CONTAINING PROTEIN"/>
    <property type="match status" value="1"/>
</dbReference>
<evidence type="ECO:0000313" key="7">
    <source>
        <dbReference type="Proteomes" id="UP000026960"/>
    </source>
</evidence>
<dbReference type="Pfam" id="PF01535">
    <property type="entry name" value="PPR"/>
    <property type="match status" value="5"/>
</dbReference>
<dbReference type="Gene3D" id="1.25.40.10">
    <property type="entry name" value="Tetratricopeptide repeat domain"/>
    <property type="match status" value="5"/>
</dbReference>
<dbReference type="HOGENOM" id="CLU_002706_15_1_1"/>
<dbReference type="STRING" id="65489.A0A0D3G4G6"/>
<dbReference type="Pfam" id="PF20431">
    <property type="entry name" value="E_motif"/>
    <property type="match status" value="1"/>
</dbReference>
<feature type="repeat" description="PPR" evidence="3">
    <location>
        <begin position="323"/>
        <end position="358"/>
    </location>
</feature>
<dbReference type="InterPro" id="IPR046849">
    <property type="entry name" value="E2_motif"/>
</dbReference>
<dbReference type="InterPro" id="IPR032867">
    <property type="entry name" value="DYW_dom"/>
</dbReference>
<dbReference type="PANTHER" id="PTHR47926:SF522">
    <property type="entry name" value="TETRATRICOPEPTIDE REPEAT-LIKE SUPERFAMILY PROTEIN"/>
    <property type="match status" value="1"/>
</dbReference>
<dbReference type="Proteomes" id="UP000026960">
    <property type="component" value="Chromosome 5"/>
</dbReference>
<dbReference type="NCBIfam" id="TIGR00756">
    <property type="entry name" value="PPR"/>
    <property type="match status" value="4"/>
</dbReference>
<feature type="region of interest" description="Disordered" evidence="4">
    <location>
        <begin position="1"/>
        <end position="45"/>
    </location>
</feature>
<dbReference type="InterPro" id="IPR046848">
    <property type="entry name" value="E_motif"/>
</dbReference>
<evidence type="ECO:0000259" key="5">
    <source>
        <dbReference type="Pfam" id="PF14432"/>
    </source>
</evidence>
<feature type="compositionally biased region" description="Pro residues" evidence="4">
    <location>
        <begin position="14"/>
        <end position="29"/>
    </location>
</feature>